<dbReference type="Gene3D" id="3.40.50.1820">
    <property type="entry name" value="alpha/beta hydrolase"/>
    <property type="match status" value="1"/>
</dbReference>
<name>A0ABZ1FDE7_9ACTN</name>
<dbReference type="InterPro" id="IPR029058">
    <property type="entry name" value="AB_hydrolase_fold"/>
</dbReference>
<organism evidence="3 4">
    <name type="scientific">Streptomyces decoyicus</name>
    <dbReference type="NCBI Taxonomy" id="249567"/>
    <lineage>
        <taxon>Bacteria</taxon>
        <taxon>Bacillati</taxon>
        <taxon>Actinomycetota</taxon>
        <taxon>Actinomycetes</taxon>
        <taxon>Kitasatosporales</taxon>
        <taxon>Streptomycetaceae</taxon>
        <taxon>Streptomyces</taxon>
    </lineage>
</organism>
<evidence type="ECO:0000313" key="3">
    <source>
        <dbReference type="EMBL" id="WSB68196.1"/>
    </source>
</evidence>
<dbReference type="InterPro" id="IPR050266">
    <property type="entry name" value="AB_hydrolase_sf"/>
</dbReference>
<evidence type="ECO:0000259" key="2">
    <source>
        <dbReference type="Pfam" id="PF00561"/>
    </source>
</evidence>
<feature type="domain" description="AB hydrolase-1" evidence="2">
    <location>
        <begin position="16"/>
        <end position="232"/>
    </location>
</feature>
<dbReference type="EMBL" id="CP109106">
    <property type="protein sequence ID" value="WSB68196.1"/>
    <property type="molecule type" value="Genomic_DNA"/>
</dbReference>
<keyword evidence="4" id="KW-1185">Reference proteome</keyword>
<reference evidence="3 4" key="1">
    <citation type="submission" date="2022-10" db="EMBL/GenBank/DDBJ databases">
        <title>The complete genomes of actinobacterial strains from the NBC collection.</title>
        <authorList>
            <person name="Joergensen T.S."/>
            <person name="Alvarez Arevalo M."/>
            <person name="Sterndorff E.B."/>
            <person name="Faurdal D."/>
            <person name="Vuksanovic O."/>
            <person name="Mourched A.-S."/>
            <person name="Charusanti P."/>
            <person name="Shaw S."/>
            <person name="Blin K."/>
            <person name="Weber T."/>
        </authorList>
    </citation>
    <scope>NUCLEOTIDE SEQUENCE [LARGE SCALE GENOMIC DNA]</scope>
    <source>
        <strain evidence="3 4">NBC 01774</strain>
    </source>
</reference>
<keyword evidence="1 3" id="KW-0378">Hydrolase</keyword>
<accession>A0ABZ1FDE7</accession>
<evidence type="ECO:0000313" key="4">
    <source>
        <dbReference type="Proteomes" id="UP001344251"/>
    </source>
</evidence>
<dbReference type="GO" id="GO:0016787">
    <property type="term" value="F:hydrolase activity"/>
    <property type="evidence" value="ECO:0007669"/>
    <property type="project" value="UniProtKB-KW"/>
</dbReference>
<dbReference type="PANTHER" id="PTHR43798">
    <property type="entry name" value="MONOACYLGLYCEROL LIPASE"/>
    <property type="match status" value="1"/>
</dbReference>
<sequence length="270" mass="29226">MWPVEVLEAGEGPPAVLVHGHVVSARPTWAAQQSLADRYRLRLVNRRGYGQSRGTEAEDFAADAEDVVEVLGDGAHLVGHSYGGVVALLAAARRPERVRSLTVIEPPVFSLLPERPEVWEFIADYEALTADGMSPEDFLPRFLVMLGTPQESVPGSLPRLLPQVLRRAVITQMRGRRPWDAQIALDTLARGPFPRLVVSGGHSALFEGVCEALAHGIRAEHSVLPGYGHAVQRLGRPFNDALSKLWTRADAVVTQPEAVTHAAAPQLGSG</sequence>
<proteinExistence type="predicted"/>
<dbReference type="InterPro" id="IPR000073">
    <property type="entry name" value="AB_hydrolase_1"/>
</dbReference>
<gene>
    <name evidence="3" type="ORF">OG863_09620</name>
</gene>
<evidence type="ECO:0000256" key="1">
    <source>
        <dbReference type="ARBA" id="ARBA00022801"/>
    </source>
</evidence>
<dbReference type="SUPFAM" id="SSF53474">
    <property type="entry name" value="alpha/beta-Hydrolases"/>
    <property type="match status" value="1"/>
</dbReference>
<dbReference type="Proteomes" id="UP001344251">
    <property type="component" value="Chromosome"/>
</dbReference>
<dbReference type="Pfam" id="PF00561">
    <property type="entry name" value="Abhydrolase_1"/>
    <property type="match status" value="1"/>
</dbReference>
<protein>
    <submittedName>
        <fullName evidence="3">Alpha/beta hydrolase</fullName>
    </submittedName>
</protein>
<dbReference type="RefSeq" id="WP_326617637.1">
    <property type="nucleotide sequence ID" value="NZ_CP109106.1"/>
</dbReference>
<dbReference type="PANTHER" id="PTHR43798:SF31">
    <property type="entry name" value="AB HYDROLASE SUPERFAMILY PROTEIN YCLE"/>
    <property type="match status" value="1"/>
</dbReference>